<dbReference type="VEuPathDB" id="TriTrypDB:TcBrA4_0029120"/>
<dbReference type="VEuPathDB" id="TriTrypDB:TCDM_01397"/>
<evidence type="ECO:0000256" key="2">
    <source>
        <dbReference type="ARBA" id="ARBA00022618"/>
    </source>
</evidence>
<dbReference type="VEuPathDB" id="TriTrypDB:C3747_138g20"/>
<evidence type="ECO:0000313" key="6">
    <source>
        <dbReference type="Proteomes" id="UP000246078"/>
    </source>
</evidence>
<accession>A0A2V2WEI9</accession>
<dbReference type="VEuPathDB" id="TriTrypDB:BCY84_01013"/>
<dbReference type="VEuPathDB" id="TriTrypDB:TcCLB.511507.30"/>
<dbReference type="GO" id="GO:0005680">
    <property type="term" value="C:anaphase-promoting complex"/>
    <property type="evidence" value="ECO:0007669"/>
    <property type="project" value="InterPro"/>
</dbReference>
<dbReference type="InterPro" id="IPR024990">
    <property type="entry name" value="Apc1"/>
</dbReference>
<keyword evidence="4" id="KW-0131">Cell cycle</keyword>
<dbReference type="GO" id="GO:0060090">
    <property type="term" value="F:molecular adaptor activity"/>
    <property type="evidence" value="ECO:0007669"/>
    <property type="project" value="TreeGrafter"/>
</dbReference>
<dbReference type="Gene3D" id="1.25.10.10">
    <property type="entry name" value="Leucine-rich Repeat Variant"/>
    <property type="match status" value="2"/>
</dbReference>
<dbReference type="VEuPathDB" id="TriTrypDB:C4B63_18g72"/>
<evidence type="ECO:0000313" key="5">
    <source>
        <dbReference type="EMBL" id="PWV05064.1"/>
    </source>
</evidence>
<dbReference type="VEuPathDB" id="TriTrypDB:TcCLB.511747.7"/>
<dbReference type="GO" id="GO:0070979">
    <property type="term" value="P:protein K11-linked ubiquitination"/>
    <property type="evidence" value="ECO:0007669"/>
    <property type="project" value="TreeGrafter"/>
</dbReference>
<dbReference type="VEuPathDB" id="TriTrypDB:Tc_MARK_1945"/>
<dbReference type="VEuPathDB" id="TriTrypDB:TcCLB.503909.120"/>
<name>A0A2V2WEI9_TRYCR</name>
<dbReference type="GO" id="GO:0007091">
    <property type="term" value="P:metaphase/anaphase transition of mitotic cell cycle"/>
    <property type="evidence" value="ECO:0007669"/>
    <property type="project" value="TreeGrafter"/>
</dbReference>
<evidence type="ECO:0000256" key="4">
    <source>
        <dbReference type="ARBA" id="ARBA00023306"/>
    </source>
</evidence>
<proteinExistence type="inferred from homology"/>
<sequence>MQSAFTIRVGEKQADGVRDVSVLHNGEVHFSVSHRNVKWAFLTRFPAPSRQKRSLDPAFVLPESTCANCELEPNLDGTGGERTGAAGHCGSEAVQEEYLCVFHRDEPKNRHSHYTAHQSSTICSAYNTVHPAAVTHFVLKNIAPTTVVPGLRGVFVHGSQQSSRGSSSRALQVEGFLFHQAADLWWMASQLTFRPVYVSAGDLELITRLPSNPTVTMMSVSSQVDSGSATPGYALVDAIILTQFQTYKGRLMTVAVRGSEICLATTVVVEHLDSLLWVWWPQRLHVPQLHVKATDVSVTISESPEAPVQALFLFDAPHTLLHVLRTPNLLTGKGALELLFTISTNCPPVVLPSLRPCMMQPIMVCHYPSVNEVTLYHVPTVLEHPSSSTSIATISLATTLPKDFMVNGVLYQTGSAVAFHATPRSYGNESERGEKHAHELEQKSYVVSFPSLLEEQHPLVHFILEALELVLEANCVASLQCELLRRAWESKHLGNVWDFGIGCIELIIEVVRTSMIGRSRRSNVLENTNNNAGAGGCKENDGRYFLKNALGHEEREEVRLCDVLLDPIALNADLLQRHSLCSPCAPEKNGREAFQYGPNLIQLWTQHQCGLGVFVLHLLCESLKLQERHWVLLEPLAHMNLELSKLMRWTQYVWYYSTCLCVPETSDFANRSSVVSQPSPADEFQRTLPEHILLERFVFHAGSSSDAVLSGAPPILYTIFQRALAGKARVSGGWPAIKGVLSTSPLSMANRLFFMLVDCFDAPQAQHNHASRWWFLLCRGLLKYGIDPKFVSLELCVGVAQPIERALAIAKDQVDDTWDNDFNAIIGRLDRLQQHAPTLLRYADSSGDVLRAAQERAIGRQYCATLNDDDGVIMRPDFPKHWGDPRLDIVQTMLNTAAPIALPSQLDGADAIYASLRTLSRRATALPVGRGIFTLCTQNFRLRDSVPIPRLNLEGRTSDGIIITNSSDEFSSENLIWPLFHNGCAAGLRFLPLPQGHGHVKEEQSITRHWVLYQTRNITCLASRSGLLLAAGLLGHLKLLQRTDIYSLLVSPQSEFSGRETVTIAVMLGLSCSLRGTCNSIVFNCLSMHVQSLTPATEDIEVSLDAQTAALVSIGILHQRCPDAFLAEMLLVQMSRLPSDEHFRDREGYALGAGFSLGLIFLGIGSLHGVPNVENRLLKFMEGARRETVPSTCEGLEVFNERNPDSGHFLTRALLLRNTKDSFRSHCTRVYEGDCFNTAVSSPAAVVALGFIYMQTDDASMAKKVSPPNRLVGLQSIYPELCLLRSMMSSLILWSSIEPTCEWVRQSIPSCLMRLVKFPRQSGLAPAQVSYLMMNLGHCLAGVILALGMRYAGSMDADAKALVLGELKGFMRGRIGTTGAAIITIQRSTGAFQPCLSACTVALALIMAGTGDAQCLSVMQKLYKRTNVKYGDHLALSMSIGLLFLGGGQLTLSNSLSSVAALVMAFYPLWPDTTSDNKMHLQALRQLYCLAVVPRVIETIDVLTNRSVSVPIRVIVHRGRLGQTEPTSVVKELWTPLPKGKEDQAVRMVTPCLLPDKSTVTQIEIRSAQHYNLTIYNTGSNVIDDRGLVVRVLEKNVVHTDSETFLRSPSEELVVHWIKRLFHGEPQQRPRPIEATVILDNVNLLFAAQESFLSEIGSTENDFSPDFVMNARRTLVKRYGGLLQHCGAMSSCHPLSQIIMMQKSLYSAAVSLLQSLRDGAECSCDLAPVLESLRFYNTATEAEAEGGNEGGGLVTSVVMKWLSQALHFYGLVSSMGSLSQVLADHASFLQRREQRFLALHSINQQLLLHPRVLEDLVECCVEYIE</sequence>
<dbReference type="GO" id="GO:0031145">
    <property type="term" value="P:anaphase-promoting complex-dependent catabolic process"/>
    <property type="evidence" value="ECO:0007669"/>
    <property type="project" value="TreeGrafter"/>
</dbReference>
<evidence type="ECO:0000256" key="1">
    <source>
        <dbReference type="ARBA" id="ARBA00010547"/>
    </source>
</evidence>
<dbReference type="PANTHER" id="PTHR12827:SF3">
    <property type="entry name" value="ANAPHASE-PROMOTING COMPLEX SUBUNIT 1"/>
    <property type="match status" value="1"/>
</dbReference>
<dbReference type="PANTHER" id="PTHR12827">
    <property type="entry name" value="MEIOTIC CHECKPOINT REGULATOR TSG24 FAMILY MEMBER"/>
    <property type="match status" value="1"/>
</dbReference>
<organism evidence="5 6">
    <name type="scientific">Trypanosoma cruzi</name>
    <dbReference type="NCBI Taxonomy" id="5693"/>
    <lineage>
        <taxon>Eukaryota</taxon>
        <taxon>Discoba</taxon>
        <taxon>Euglenozoa</taxon>
        <taxon>Kinetoplastea</taxon>
        <taxon>Metakinetoplastina</taxon>
        <taxon>Trypanosomatida</taxon>
        <taxon>Trypanosomatidae</taxon>
        <taxon>Trypanosoma</taxon>
        <taxon>Schizotrypanum</taxon>
    </lineage>
</organism>
<dbReference type="VEuPathDB" id="TriTrypDB:TcCL_NonESM00560"/>
<dbReference type="GO" id="GO:0051301">
    <property type="term" value="P:cell division"/>
    <property type="evidence" value="ECO:0007669"/>
    <property type="project" value="UniProtKB-KW"/>
</dbReference>
<dbReference type="VEuPathDB" id="TriTrypDB:C4B63_18g71"/>
<comment type="caution">
    <text evidence="5">The sequence shown here is derived from an EMBL/GenBank/DDBJ whole genome shotgun (WGS) entry which is preliminary data.</text>
</comment>
<reference evidence="5 6" key="1">
    <citation type="journal article" date="2018" name="Microb. Genom.">
        <title>Expanding an expanded genome: long-read sequencing of Trypanosoma cruzi.</title>
        <authorList>
            <person name="Berna L."/>
            <person name="Rodriguez M."/>
            <person name="Chiribao M.L."/>
            <person name="Parodi-Talice A."/>
            <person name="Pita S."/>
            <person name="Rijo G."/>
            <person name="Alvarez-Valin F."/>
            <person name="Robello C."/>
        </authorList>
    </citation>
    <scope>NUCLEOTIDE SEQUENCE [LARGE SCALE GENOMIC DNA]</scope>
    <source>
        <strain evidence="5 6">TCC</strain>
    </source>
</reference>
<dbReference type="Proteomes" id="UP000246078">
    <property type="component" value="Unassembled WGS sequence"/>
</dbReference>
<dbReference type="VEuPathDB" id="TriTrypDB:TCSYLVIO_003235"/>
<dbReference type="EMBL" id="PRFC01000138">
    <property type="protein sequence ID" value="PWV05064.1"/>
    <property type="molecule type" value="Genomic_DNA"/>
</dbReference>
<gene>
    <name evidence="5" type="ORF">C3747_138g20</name>
</gene>
<dbReference type="VEuPathDB" id="TriTrypDB:TCDM_01396"/>
<dbReference type="VEuPathDB" id="TriTrypDB:TcCL_NonESM00559"/>
<evidence type="ECO:0000256" key="3">
    <source>
        <dbReference type="ARBA" id="ARBA00022776"/>
    </source>
</evidence>
<dbReference type="InterPro" id="IPR011989">
    <property type="entry name" value="ARM-like"/>
</dbReference>
<dbReference type="VEuPathDB" id="TriTrypDB:TcG_02291"/>
<keyword evidence="3" id="KW-0498">Mitosis</keyword>
<dbReference type="VEuPathDB" id="TriTrypDB:TcYC6_0096930"/>
<keyword evidence="2" id="KW-0132">Cell division</keyword>
<dbReference type="FunFam" id="1.25.10.10:FF:001587">
    <property type="entry name" value="Anaphase promoting complex subunit 1"/>
    <property type="match status" value="1"/>
</dbReference>
<protein>
    <submittedName>
        <fullName evidence="5">Putative cyclosome subunit</fullName>
    </submittedName>
</protein>
<comment type="similarity">
    <text evidence="1">Belongs to the APC1 family.</text>
</comment>
<dbReference type="VEuPathDB" id="TriTrypDB:ECC02_000319"/>